<dbReference type="Proteomes" id="UP000596004">
    <property type="component" value="Chromosome"/>
</dbReference>
<dbReference type="InterPro" id="IPR044587">
    <property type="entry name" value="HSP21-like"/>
</dbReference>
<gene>
    <name evidence="7" type="ORF">IPJ89_00915</name>
</gene>
<feature type="compositionally biased region" description="Basic and acidic residues" evidence="4">
    <location>
        <begin position="15"/>
        <end position="25"/>
    </location>
</feature>
<dbReference type="CDD" id="cd06464">
    <property type="entry name" value="ACD_sHsps-like"/>
    <property type="match status" value="1"/>
</dbReference>
<evidence type="ECO:0000256" key="1">
    <source>
        <dbReference type="ARBA" id="ARBA00023016"/>
    </source>
</evidence>
<feature type="compositionally biased region" description="Basic residues" evidence="4">
    <location>
        <begin position="1"/>
        <end position="14"/>
    </location>
</feature>
<reference evidence="7" key="1">
    <citation type="submission" date="2020-11" db="EMBL/GenBank/DDBJ databases">
        <title>Connecting structure to function with the recovery of over 1000 high-quality activated sludge metagenome-assembled genomes encoding full-length rRNA genes using long-read sequencing.</title>
        <authorList>
            <person name="Singleton C.M."/>
            <person name="Petriglieri F."/>
            <person name="Kristensen J.M."/>
            <person name="Kirkegaard R.H."/>
            <person name="Michaelsen T.Y."/>
            <person name="Andersen M.H."/>
            <person name="Karst S.M."/>
            <person name="Dueholm M.S."/>
            <person name="Nielsen P.H."/>
            <person name="Albertsen M."/>
        </authorList>
    </citation>
    <scope>NUCLEOTIDE SEQUENCE</scope>
    <source>
        <strain evidence="7">Fred_18-Q3-R57-64_BAT3C.431</strain>
    </source>
</reference>
<protein>
    <submittedName>
        <fullName evidence="7">Hsp20/alpha crystallin family protein</fullName>
    </submittedName>
</protein>
<feature type="domain" description="CS" evidence="6">
    <location>
        <begin position="78"/>
        <end position="184"/>
    </location>
</feature>
<dbReference type="InterPro" id="IPR002068">
    <property type="entry name" value="A-crystallin/Hsp20_dom"/>
</dbReference>
<comment type="similarity">
    <text evidence="2 3">Belongs to the small heat shock protein (HSP20) family.</text>
</comment>
<evidence type="ECO:0000256" key="4">
    <source>
        <dbReference type="SAM" id="MobiDB-lite"/>
    </source>
</evidence>
<accession>A0A7T9DK94</accession>
<dbReference type="InterPro" id="IPR008978">
    <property type="entry name" value="HSP20-like_chaperone"/>
</dbReference>
<evidence type="ECO:0000256" key="2">
    <source>
        <dbReference type="PROSITE-ProRule" id="PRU00285"/>
    </source>
</evidence>
<name>A0A7T9DK94_9ARCH</name>
<evidence type="ECO:0000259" key="6">
    <source>
        <dbReference type="PROSITE" id="PS51203"/>
    </source>
</evidence>
<dbReference type="PROSITE" id="PS51203">
    <property type="entry name" value="CS"/>
    <property type="match status" value="1"/>
</dbReference>
<proteinExistence type="inferred from homology"/>
<organism evidence="7">
    <name type="scientific">Candidatus Iainarchaeum sp</name>
    <dbReference type="NCBI Taxonomy" id="3101447"/>
    <lineage>
        <taxon>Archaea</taxon>
        <taxon>Candidatus Iainarchaeota</taxon>
        <taxon>Candidatus Iainarchaeia</taxon>
        <taxon>Candidatus Iainarchaeales</taxon>
        <taxon>Candidatus Iainarchaeaceae</taxon>
        <taxon>Candidatus Iainarchaeum</taxon>
    </lineage>
</organism>
<dbReference type="InterPro" id="IPR007052">
    <property type="entry name" value="CS_dom"/>
</dbReference>
<dbReference type="Gene3D" id="2.60.40.790">
    <property type="match status" value="1"/>
</dbReference>
<dbReference type="SUPFAM" id="SSF49764">
    <property type="entry name" value="HSP20-like chaperones"/>
    <property type="match status" value="1"/>
</dbReference>
<dbReference type="EMBL" id="CP064981">
    <property type="protein sequence ID" value="QQR92790.1"/>
    <property type="molecule type" value="Genomic_DNA"/>
</dbReference>
<dbReference type="GO" id="GO:0009408">
    <property type="term" value="P:response to heat"/>
    <property type="evidence" value="ECO:0007669"/>
    <property type="project" value="InterPro"/>
</dbReference>
<keyword evidence="1" id="KW-0346">Stress response</keyword>
<evidence type="ECO:0000256" key="3">
    <source>
        <dbReference type="RuleBase" id="RU003616"/>
    </source>
</evidence>
<evidence type="ECO:0000259" key="5">
    <source>
        <dbReference type="PROSITE" id="PS01031"/>
    </source>
</evidence>
<feature type="domain" description="SHSP" evidence="5">
    <location>
        <begin position="74"/>
        <end position="186"/>
    </location>
</feature>
<dbReference type="PROSITE" id="PS01031">
    <property type="entry name" value="SHSP"/>
    <property type="match status" value="1"/>
</dbReference>
<dbReference type="AlphaFoldDB" id="A0A7T9DK94"/>
<evidence type="ECO:0000313" key="7">
    <source>
        <dbReference type="EMBL" id="QQR92790.1"/>
    </source>
</evidence>
<feature type="region of interest" description="Disordered" evidence="4">
    <location>
        <begin position="1"/>
        <end position="31"/>
    </location>
</feature>
<dbReference type="PANTHER" id="PTHR46733">
    <property type="entry name" value="26.5 KDA HEAT SHOCK PROTEIN, MITOCHONDRIAL"/>
    <property type="match status" value="1"/>
</dbReference>
<dbReference type="PANTHER" id="PTHR46733:SF4">
    <property type="entry name" value="HEAT SHOCK PROTEIN 21, CHLOROPLASTIC"/>
    <property type="match status" value="1"/>
</dbReference>
<sequence length="186" mass="21443">MGKAKSKPKSNKPTRLRDVPAHNEGRLPVMRGGVPSVWDEMHRMQEQMDRMHEAFFGDSFFSRSLMSPFSNYPLSRELFSSRSELYETPTEVKAEIALPGMDKKDIQLHFNENVLEVRAHKNAEQRGNEKDASTFSRSYSSFYRSYSLPHNVDTTKARAKFENGLLRISIPKKTAQKSESQRLEVE</sequence>
<dbReference type="Pfam" id="PF00011">
    <property type="entry name" value="HSP20"/>
    <property type="match status" value="1"/>
</dbReference>